<organism evidence="4 5">
    <name type="scientific">Cafeteria roenbergensis</name>
    <name type="common">Marine flagellate</name>
    <dbReference type="NCBI Taxonomy" id="33653"/>
    <lineage>
        <taxon>Eukaryota</taxon>
        <taxon>Sar</taxon>
        <taxon>Stramenopiles</taxon>
        <taxon>Bigyra</taxon>
        <taxon>Opalozoa</taxon>
        <taxon>Bicosoecida</taxon>
        <taxon>Cafeteriaceae</taxon>
        <taxon>Cafeteria</taxon>
    </lineage>
</organism>
<dbReference type="Gene3D" id="1.25.40.20">
    <property type="entry name" value="Ankyrin repeat-containing domain"/>
    <property type="match status" value="1"/>
</dbReference>
<dbReference type="EMBL" id="VLTM01000013">
    <property type="protein sequence ID" value="KAA0165340.1"/>
    <property type="molecule type" value="Genomic_DNA"/>
</dbReference>
<evidence type="ECO:0000256" key="3">
    <source>
        <dbReference type="PROSITE-ProRule" id="PRU00023"/>
    </source>
</evidence>
<gene>
    <name evidence="4" type="ORF">FNF31_01993</name>
</gene>
<accession>A0A5A8DMY2</accession>
<dbReference type="PANTHER" id="PTHR24171">
    <property type="entry name" value="ANKYRIN REPEAT DOMAIN-CONTAINING PROTEIN 39-RELATED"/>
    <property type="match status" value="1"/>
</dbReference>
<dbReference type="PROSITE" id="PS50088">
    <property type="entry name" value="ANK_REPEAT"/>
    <property type="match status" value="3"/>
</dbReference>
<dbReference type="PANTHER" id="PTHR24171:SF9">
    <property type="entry name" value="ANKYRIN REPEAT DOMAIN-CONTAINING PROTEIN 39"/>
    <property type="match status" value="1"/>
</dbReference>
<dbReference type="InterPro" id="IPR002110">
    <property type="entry name" value="Ankyrin_rpt"/>
</dbReference>
<dbReference type="PROSITE" id="PS50297">
    <property type="entry name" value="ANK_REP_REGION"/>
    <property type="match status" value="2"/>
</dbReference>
<dbReference type="SUPFAM" id="SSF48403">
    <property type="entry name" value="Ankyrin repeat"/>
    <property type="match status" value="1"/>
</dbReference>
<feature type="repeat" description="ANK" evidence="3">
    <location>
        <begin position="78"/>
        <end position="110"/>
    </location>
</feature>
<keyword evidence="1" id="KW-0677">Repeat</keyword>
<feature type="repeat" description="ANK" evidence="3">
    <location>
        <begin position="111"/>
        <end position="143"/>
    </location>
</feature>
<protein>
    <submittedName>
        <fullName evidence="4">Uncharacterized protein</fullName>
    </submittedName>
</protein>
<dbReference type="Pfam" id="PF12796">
    <property type="entry name" value="Ank_2"/>
    <property type="match status" value="1"/>
</dbReference>
<comment type="caution">
    <text evidence="4">The sequence shown here is derived from an EMBL/GenBank/DDBJ whole genome shotgun (WGS) entry which is preliminary data.</text>
</comment>
<feature type="repeat" description="ANK" evidence="3">
    <location>
        <begin position="45"/>
        <end position="77"/>
    </location>
</feature>
<keyword evidence="2 3" id="KW-0040">ANK repeat</keyword>
<reference evidence="4 5" key="1">
    <citation type="submission" date="2019-07" db="EMBL/GenBank/DDBJ databases">
        <title>Genomes of Cafeteria roenbergensis.</title>
        <authorList>
            <person name="Fischer M.G."/>
            <person name="Hackl T."/>
            <person name="Roman M."/>
        </authorList>
    </citation>
    <scope>NUCLEOTIDE SEQUENCE [LARGE SCALE GENOMIC DNA]</scope>
    <source>
        <strain evidence="4 5">Cflag</strain>
    </source>
</reference>
<dbReference type="SMART" id="SM00248">
    <property type="entry name" value="ANK"/>
    <property type="match status" value="3"/>
</dbReference>
<dbReference type="AlphaFoldDB" id="A0A5A8DMY2"/>
<dbReference type="InterPro" id="IPR036770">
    <property type="entry name" value="Ankyrin_rpt-contain_sf"/>
</dbReference>
<dbReference type="Proteomes" id="UP000325113">
    <property type="component" value="Unassembled WGS sequence"/>
</dbReference>
<evidence type="ECO:0000256" key="1">
    <source>
        <dbReference type="ARBA" id="ARBA00022737"/>
    </source>
</evidence>
<proteinExistence type="predicted"/>
<sequence>MESDMEQMDKLGADLVKAAEHGTPEQVKRLLEAGAPVDTTGPTGGGFTPLLATALDGYAEAAGLLLDCGADIESTGYFGRTALCKAAYEDHVDLAALLLRRGANPNTTDEEGWTPLMHAVKNGSAGVFRLLLDHGVDLHVESEVRLARAGGSAAASLLGIAYGSRG</sequence>
<name>A0A5A8DMY2_CAFRO</name>
<evidence type="ECO:0000313" key="4">
    <source>
        <dbReference type="EMBL" id="KAA0165340.1"/>
    </source>
</evidence>
<evidence type="ECO:0000313" key="5">
    <source>
        <dbReference type="Proteomes" id="UP000325113"/>
    </source>
</evidence>
<evidence type="ECO:0000256" key="2">
    <source>
        <dbReference type="ARBA" id="ARBA00023043"/>
    </source>
</evidence>